<dbReference type="AlphaFoldDB" id="A0A7Y6ERI7"/>
<evidence type="ECO:0000313" key="2">
    <source>
        <dbReference type="EMBL" id="NUU73957.1"/>
    </source>
</evidence>
<dbReference type="Proteomes" id="UP000526125">
    <property type="component" value="Unassembled WGS sequence"/>
</dbReference>
<proteinExistence type="predicted"/>
<protein>
    <recommendedName>
        <fullName evidence="1">Phosphodiester glycosidase domain-containing protein</fullName>
    </recommendedName>
</protein>
<dbReference type="RefSeq" id="WP_175393943.1">
    <property type="nucleotide sequence ID" value="NZ_JABMCB010000119.1"/>
</dbReference>
<accession>A0A7Y6ERI7</accession>
<reference evidence="2 3" key="1">
    <citation type="submission" date="2020-05" db="EMBL/GenBank/DDBJ databases">
        <title>Genome Sequencing of Type Strains.</title>
        <authorList>
            <person name="Lemaire J.F."/>
            <person name="Inderbitzin P."/>
            <person name="Gregorio O.A."/>
            <person name="Collins S.B."/>
            <person name="Wespe N."/>
            <person name="Knight-Connoni V."/>
        </authorList>
    </citation>
    <scope>NUCLEOTIDE SEQUENCE [LARGE SCALE GENOMIC DNA]</scope>
    <source>
        <strain evidence="2 3">LMG 21957</strain>
    </source>
</reference>
<evidence type="ECO:0000313" key="3">
    <source>
        <dbReference type="Proteomes" id="UP000526125"/>
    </source>
</evidence>
<evidence type="ECO:0000259" key="1">
    <source>
        <dbReference type="Pfam" id="PF09992"/>
    </source>
</evidence>
<keyword evidence="3" id="KW-1185">Reference proteome</keyword>
<dbReference type="EMBL" id="JABMCB010000119">
    <property type="protein sequence ID" value="NUU73957.1"/>
    <property type="molecule type" value="Genomic_DNA"/>
</dbReference>
<feature type="domain" description="Phosphodiester glycosidase" evidence="1">
    <location>
        <begin position="56"/>
        <end position="223"/>
    </location>
</feature>
<dbReference type="Pfam" id="PF09992">
    <property type="entry name" value="NAGPA"/>
    <property type="match status" value="1"/>
</dbReference>
<name>A0A7Y6ERI7_9BACL</name>
<sequence>MAYTFSTVTASNGVKLYAIKTSPKEVYIKWIGASSVPAQSSYGINGGYFYGSKLLQIAVNNGISVATASGQGTGGAMNESYARGTMVWDAKYEELSVQVVQSTSELALGNRNSYWAQGGISLKLGSSESAWKTQATKENIQNPDGNVNRSAMVYNNTKNIWLIVTDTGTTAAKFRAAILEKIGNGTLVDGILLDGSGSSQYKVQNSSYSGSDATPRKVYQMIALR</sequence>
<dbReference type="InterPro" id="IPR018711">
    <property type="entry name" value="NAGPA"/>
</dbReference>
<comment type="caution">
    <text evidence="2">The sequence shown here is derived from an EMBL/GenBank/DDBJ whole genome shotgun (WGS) entry which is preliminary data.</text>
</comment>
<organism evidence="2 3">
    <name type="scientific">Paenibacillus xylanilyticus</name>
    <dbReference type="NCBI Taxonomy" id="248903"/>
    <lineage>
        <taxon>Bacteria</taxon>
        <taxon>Bacillati</taxon>
        <taxon>Bacillota</taxon>
        <taxon>Bacilli</taxon>
        <taxon>Bacillales</taxon>
        <taxon>Paenibacillaceae</taxon>
        <taxon>Paenibacillus</taxon>
    </lineage>
</organism>
<gene>
    <name evidence="2" type="ORF">HP552_01505</name>
</gene>